<dbReference type="EMBL" id="FOXF01000001">
    <property type="protein sequence ID" value="SFO96076.1"/>
    <property type="molecule type" value="Genomic_DNA"/>
</dbReference>
<keyword evidence="9 14" id="KW-0133">Cell shape</keyword>
<comment type="function">
    <text evidence="14">Catalyzes cross-linking of the peptidoglycan cell wall.</text>
</comment>
<evidence type="ECO:0000256" key="11">
    <source>
        <dbReference type="ARBA" id="ARBA00022989"/>
    </source>
</evidence>
<reference evidence="17 18" key="1">
    <citation type="submission" date="2016-10" db="EMBL/GenBank/DDBJ databases">
        <authorList>
            <person name="Varghese N."/>
            <person name="Submissions S."/>
        </authorList>
    </citation>
    <scope>NUCLEOTIDE SEQUENCE [LARGE SCALE GENOMIC DNA]</scope>
    <source>
        <strain evidence="17 18">DSM 1361</strain>
    </source>
</reference>
<dbReference type="Pfam" id="PF03717">
    <property type="entry name" value="PBP_dimer"/>
    <property type="match status" value="1"/>
</dbReference>
<comment type="similarity">
    <text evidence="14">Belongs to the transpeptidase family. MrdA subfamily.</text>
</comment>
<evidence type="ECO:0000313" key="17">
    <source>
        <dbReference type="EMBL" id="SFO96076.1"/>
    </source>
</evidence>
<dbReference type="GO" id="GO:0009252">
    <property type="term" value="P:peptidoglycan biosynthetic process"/>
    <property type="evidence" value="ECO:0007669"/>
    <property type="project" value="UniProtKB-UniRule"/>
</dbReference>
<evidence type="ECO:0000256" key="8">
    <source>
        <dbReference type="ARBA" id="ARBA00022801"/>
    </source>
</evidence>
<comment type="caution">
    <text evidence="14">Lacks conserved residue(s) required for the propagation of feature annotation.</text>
</comment>
<keyword evidence="12 14" id="KW-0472">Membrane</keyword>
<dbReference type="InterPro" id="IPR050515">
    <property type="entry name" value="Beta-lactam/transpept"/>
</dbReference>
<dbReference type="GO" id="GO:0005886">
    <property type="term" value="C:plasma membrane"/>
    <property type="evidence" value="ECO:0007669"/>
    <property type="project" value="UniProtKB-SubCell"/>
</dbReference>
<feature type="active site" description="Acyl-ester intermediate" evidence="14">
    <location>
        <position position="336"/>
    </location>
</feature>
<evidence type="ECO:0000256" key="13">
    <source>
        <dbReference type="ARBA" id="ARBA00023316"/>
    </source>
</evidence>
<evidence type="ECO:0000256" key="14">
    <source>
        <dbReference type="HAMAP-Rule" id="MF_02081"/>
    </source>
</evidence>
<evidence type="ECO:0000259" key="16">
    <source>
        <dbReference type="Pfam" id="PF03717"/>
    </source>
</evidence>
<evidence type="ECO:0000256" key="5">
    <source>
        <dbReference type="ARBA" id="ARBA00022645"/>
    </source>
</evidence>
<feature type="domain" description="Penicillin-binding protein transpeptidase" evidence="15">
    <location>
        <begin position="277"/>
        <end position="619"/>
    </location>
</feature>
<dbReference type="OrthoDB" id="9766847at2"/>
<evidence type="ECO:0000256" key="10">
    <source>
        <dbReference type="ARBA" id="ARBA00022984"/>
    </source>
</evidence>
<keyword evidence="18" id="KW-1185">Reference proteome</keyword>
<dbReference type="AlphaFoldDB" id="A0A662ZFM0"/>
<dbReference type="HAMAP" id="MF_02081">
    <property type="entry name" value="MrdA_transpept"/>
    <property type="match status" value="1"/>
</dbReference>
<evidence type="ECO:0000259" key="15">
    <source>
        <dbReference type="Pfam" id="PF00905"/>
    </source>
</evidence>
<keyword evidence="4 14" id="KW-0997">Cell inner membrane</keyword>
<dbReference type="GO" id="GO:0071555">
    <property type="term" value="P:cell wall organization"/>
    <property type="evidence" value="ECO:0007669"/>
    <property type="project" value="UniProtKB-KW"/>
</dbReference>
<comment type="pathway">
    <text evidence="14">Cell wall biogenesis; peptidoglycan biosynthesis.</text>
</comment>
<evidence type="ECO:0000256" key="2">
    <source>
        <dbReference type="ARBA" id="ARBA00004236"/>
    </source>
</evidence>
<dbReference type="Gene3D" id="3.90.1310.10">
    <property type="entry name" value="Penicillin-binding protein 2a (Domain 2)"/>
    <property type="match status" value="1"/>
</dbReference>
<dbReference type="RefSeq" id="WP_093139756.1">
    <property type="nucleotide sequence ID" value="NZ_FOXF01000001.1"/>
</dbReference>
<feature type="domain" description="Penicillin-binding protein dimerisation" evidence="16">
    <location>
        <begin position="69"/>
        <end position="245"/>
    </location>
</feature>
<evidence type="ECO:0000256" key="9">
    <source>
        <dbReference type="ARBA" id="ARBA00022960"/>
    </source>
</evidence>
<dbReference type="GO" id="GO:0071972">
    <property type="term" value="F:peptidoglycan L,D-transpeptidase activity"/>
    <property type="evidence" value="ECO:0007669"/>
    <property type="project" value="TreeGrafter"/>
</dbReference>
<protein>
    <recommendedName>
        <fullName evidence="14">Peptidoglycan D,D-transpeptidase MrdA</fullName>
        <ecNumber evidence="14">3.4.16.4</ecNumber>
    </recommendedName>
    <alternativeName>
        <fullName evidence="14">Penicillin-binding protein 2</fullName>
        <shortName evidence="14">PBP-2</shortName>
    </alternativeName>
</protein>
<dbReference type="InterPro" id="IPR005311">
    <property type="entry name" value="PBP_dimer"/>
</dbReference>
<dbReference type="UniPathway" id="UPA00219"/>
<dbReference type="Gene3D" id="3.30.1390.30">
    <property type="entry name" value="Penicillin-binding protein 2a, domain 3"/>
    <property type="match status" value="1"/>
</dbReference>
<comment type="catalytic activity">
    <reaction evidence="14">
        <text>Preferential cleavage: (Ac)2-L-Lys-D-Ala-|-D-Ala. Also transpeptidation of peptidyl-alanyl moieties that are N-acyl substituents of D-alanine.</text>
        <dbReference type="EC" id="3.4.16.4"/>
    </reaction>
</comment>
<evidence type="ECO:0000313" key="18">
    <source>
        <dbReference type="Proteomes" id="UP000243745"/>
    </source>
</evidence>
<sequence length="655" mass="74570">MNNFFYRPFRFRDNAAEKKIFVRRTRFALLMVILALLVLWGNLYYLQVLGYDNYHTRSNQNRIKIVPLAPPRGLVYDRNHYILADNRPLFSLEIIPENSKNLRADIEGLNDLLKLDLESEDIDNIIRLSKYRRKFLSTMIAENINEEQVAKFAVNQHRFPCAHIEANLKRHYPLGETMTHALGYVARINTDDLKKLSEDGFAENYAATNDIGKQGIEKYYENLLHGISGYKKVEVDSLGRIQRTLNLVSPKPGRDITLSIDIRLQLRGEQLLRGKRGGLVMMNPKNGEIYAFVSSPSYDPNPFVRGIKNKEYKALLSNPDKPLINRVTQGGYAPASTVKPLLAVMGLEEDLITPHAKFFGAPFFQLPGSTHKFRDWRRWGHGMMDMFRAIEISADTYFYDLAYRAGIDRIHEYMSKFGMGQRSGIDIMEESLGNLPSKAWKKQKYKHDWVPGDTISIGIGQGYWTTTLIQLARAHAILTQNGTNVVPHLLSNAHDPTGSDPEIVIPPRRDKAVQVRDERFFEYAREGMCRVINGNEGTGRKAFANTKYTACGKSGTAQIVSIKQDAKYNAAALKEEHRDNALFVAFAPKENPEILVAVIAENIGGGSREAAPIVRAMMDDYFKYQSEPTPTEQEIDDYVKEMKQSFAEETQEVRQ</sequence>
<feature type="transmembrane region" description="Helical" evidence="14">
    <location>
        <begin position="27"/>
        <end position="46"/>
    </location>
</feature>
<evidence type="ECO:0000256" key="4">
    <source>
        <dbReference type="ARBA" id="ARBA00022519"/>
    </source>
</evidence>
<keyword evidence="8 14" id="KW-0378">Hydrolase</keyword>
<dbReference type="InterPro" id="IPR012338">
    <property type="entry name" value="Beta-lactam/transpept-like"/>
</dbReference>
<evidence type="ECO:0000256" key="6">
    <source>
        <dbReference type="ARBA" id="ARBA00022670"/>
    </source>
</evidence>
<dbReference type="NCBIfam" id="TIGR03423">
    <property type="entry name" value="pbp2_mrdA"/>
    <property type="match status" value="1"/>
</dbReference>
<comment type="subcellular location">
    <subcellularLocation>
        <location evidence="14">Cell inner membrane</location>
        <topology evidence="14">Single-pass membrane protein</topology>
    </subcellularLocation>
    <subcellularLocation>
        <location evidence="2">Cell membrane</location>
    </subcellularLocation>
    <subcellularLocation>
        <location evidence="1">Membrane</location>
        <topology evidence="1">Single-pass membrane protein</topology>
    </subcellularLocation>
</comment>
<evidence type="ECO:0000256" key="3">
    <source>
        <dbReference type="ARBA" id="ARBA00022475"/>
    </source>
</evidence>
<evidence type="ECO:0000256" key="7">
    <source>
        <dbReference type="ARBA" id="ARBA00022692"/>
    </source>
</evidence>
<keyword evidence="5 14" id="KW-0121">Carboxypeptidase</keyword>
<evidence type="ECO:0000256" key="12">
    <source>
        <dbReference type="ARBA" id="ARBA00023136"/>
    </source>
</evidence>
<keyword evidence="13 14" id="KW-0961">Cell wall biogenesis/degradation</keyword>
<keyword evidence="11 14" id="KW-1133">Transmembrane helix</keyword>
<dbReference type="InterPro" id="IPR001460">
    <property type="entry name" value="PCN-bd_Tpept"/>
</dbReference>
<dbReference type="GO" id="GO:0008658">
    <property type="term" value="F:penicillin binding"/>
    <property type="evidence" value="ECO:0007669"/>
    <property type="project" value="UniProtKB-UniRule"/>
</dbReference>
<organism evidence="17 18">
    <name type="scientific">Ruminobacter amylophilus</name>
    <dbReference type="NCBI Taxonomy" id="867"/>
    <lineage>
        <taxon>Bacteria</taxon>
        <taxon>Pseudomonadati</taxon>
        <taxon>Pseudomonadota</taxon>
        <taxon>Gammaproteobacteria</taxon>
        <taxon>Aeromonadales</taxon>
        <taxon>Succinivibrionaceae</taxon>
        <taxon>Ruminobacter</taxon>
    </lineage>
</organism>
<evidence type="ECO:0000256" key="1">
    <source>
        <dbReference type="ARBA" id="ARBA00004167"/>
    </source>
</evidence>
<dbReference type="InterPro" id="IPR017790">
    <property type="entry name" value="Penicillin-binding_protein_2"/>
</dbReference>
<keyword evidence="10 14" id="KW-0573">Peptidoglycan synthesis</keyword>
<dbReference type="InterPro" id="IPR036138">
    <property type="entry name" value="PBP_dimer_sf"/>
</dbReference>
<name>A0A662ZFM0_9GAMM</name>
<dbReference type="GO" id="GO:0009002">
    <property type="term" value="F:serine-type D-Ala-D-Ala carboxypeptidase activity"/>
    <property type="evidence" value="ECO:0007669"/>
    <property type="project" value="UniProtKB-UniRule"/>
</dbReference>
<dbReference type="Pfam" id="PF00905">
    <property type="entry name" value="Transpeptidase"/>
    <property type="match status" value="1"/>
</dbReference>
<dbReference type="SUPFAM" id="SSF56601">
    <property type="entry name" value="beta-lactamase/transpeptidase-like"/>
    <property type="match status" value="1"/>
</dbReference>
<accession>A0A662ZFM0</accession>
<dbReference type="Proteomes" id="UP000243745">
    <property type="component" value="Unassembled WGS sequence"/>
</dbReference>
<dbReference type="Gene3D" id="3.40.710.10">
    <property type="entry name" value="DD-peptidase/beta-lactamase superfamily"/>
    <property type="match status" value="1"/>
</dbReference>
<dbReference type="PANTHER" id="PTHR30627">
    <property type="entry name" value="PEPTIDOGLYCAN D,D-TRANSPEPTIDASE"/>
    <property type="match status" value="1"/>
</dbReference>
<dbReference type="GO" id="GO:0008360">
    <property type="term" value="P:regulation of cell shape"/>
    <property type="evidence" value="ECO:0007669"/>
    <property type="project" value="UniProtKB-KW"/>
</dbReference>
<keyword evidence="6 14" id="KW-0645">Protease</keyword>
<gene>
    <name evidence="14" type="primary">mrdA</name>
    <name evidence="17" type="ORF">SAMN02910344_00007</name>
</gene>
<dbReference type="PANTHER" id="PTHR30627:SF2">
    <property type="entry name" value="PEPTIDOGLYCAN D,D-TRANSPEPTIDASE MRDA"/>
    <property type="match status" value="1"/>
</dbReference>
<keyword evidence="3 14" id="KW-1003">Cell membrane</keyword>
<dbReference type="EC" id="3.4.16.4" evidence="14"/>
<dbReference type="SUPFAM" id="SSF56519">
    <property type="entry name" value="Penicillin binding protein dimerisation domain"/>
    <property type="match status" value="1"/>
</dbReference>
<dbReference type="GO" id="GO:0006508">
    <property type="term" value="P:proteolysis"/>
    <property type="evidence" value="ECO:0007669"/>
    <property type="project" value="UniProtKB-KW"/>
</dbReference>
<keyword evidence="7 14" id="KW-0812">Transmembrane</keyword>
<proteinExistence type="inferred from homology"/>